<evidence type="ECO:0000259" key="2">
    <source>
        <dbReference type="Pfam" id="PF02517"/>
    </source>
</evidence>
<reference evidence="4" key="1">
    <citation type="journal article" date="2019" name="Int. J. Syst. Evol. Microbiol.">
        <title>The Global Catalogue of Microorganisms (GCM) 10K type strain sequencing project: providing services to taxonomists for standard genome sequencing and annotation.</title>
        <authorList>
            <consortium name="The Broad Institute Genomics Platform"/>
            <consortium name="The Broad Institute Genome Sequencing Center for Infectious Disease"/>
            <person name="Wu L."/>
            <person name="Ma J."/>
        </authorList>
    </citation>
    <scope>NUCLEOTIDE SEQUENCE [LARGE SCALE GENOMIC DNA]</scope>
    <source>
        <strain evidence="4">CGMCC 1.12237</strain>
    </source>
</reference>
<proteinExistence type="predicted"/>
<gene>
    <name evidence="3" type="ORF">ACFPM4_14750</name>
</gene>
<feature type="transmembrane region" description="Helical" evidence="1">
    <location>
        <begin position="168"/>
        <end position="184"/>
    </location>
</feature>
<feature type="transmembrane region" description="Helical" evidence="1">
    <location>
        <begin position="101"/>
        <end position="121"/>
    </location>
</feature>
<evidence type="ECO:0000313" key="4">
    <source>
        <dbReference type="Proteomes" id="UP001596147"/>
    </source>
</evidence>
<dbReference type="RefSeq" id="WP_382353252.1">
    <property type="nucleotide sequence ID" value="NZ_JBHSMC010000020.1"/>
</dbReference>
<evidence type="ECO:0000256" key="1">
    <source>
        <dbReference type="SAM" id="Phobius"/>
    </source>
</evidence>
<name>A0ABW0LJB3_9BACI</name>
<evidence type="ECO:0000313" key="3">
    <source>
        <dbReference type="EMBL" id="MFC5465989.1"/>
    </source>
</evidence>
<dbReference type="PANTHER" id="PTHR36435">
    <property type="entry name" value="SLR1288 PROTEIN"/>
    <property type="match status" value="1"/>
</dbReference>
<keyword evidence="1" id="KW-1133">Transmembrane helix</keyword>
<feature type="transmembrane region" description="Helical" evidence="1">
    <location>
        <begin position="64"/>
        <end position="81"/>
    </location>
</feature>
<feature type="domain" description="CAAX prenyl protease 2/Lysostaphin resistance protein A-like" evidence="2">
    <location>
        <begin position="114"/>
        <end position="202"/>
    </location>
</feature>
<feature type="transmembrane region" description="Helical" evidence="1">
    <location>
        <begin position="228"/>
        <end position="246"/>
    </location>
</feature>
<accession>A0ABW0LJB3</accession>
<dbReference type="Pfam" id="PF02517">
    <property type="entry name" value="Rce1-like"/>
    <property type="match status" value="1"/>
</dbReference>
<sequence>MVLVHVVSIIIFTVVESIIGIELEFLMVATYHVLSIYIVVRTLRRNDVSMLQVTGTFSLRNEPWLLLFGFVIVMKLASYFSQSIGVQIASVFNSGIYERLYADYLDGAVVVNINLIMMRVLSFTLGPIFEELLFRGYLLNKWSAKYGVGKAIVLSSMTFSVFHFNSSLYLTYFLVGVFFSLVYVKTKKLIVPIILHAVSNLISTVTIFTAKQNFSSAAELQHSINIESIIYIILLPIVCFMLYQYYRGIKKVSPYDANRQLEA</sequence>
<dbReference type="Proteomes" id="UP001596147">
    <property type="component" value="Unassembled WGS sequence"/>
</dbReference>
<dbReference type="InterPro" id="IPR052710">
    <property type="entry name" value="CAAX_protease"/>
</dbReference>
<keyword evidence="4" id="KW-1185">Reference proteome</keyword>
<dbReference type="EC" id="3.4.-.-" evidence="3"/>
<comment type="caution">
    <text evidence="3">The sequence shown here is derived from an EMBL/GenBank/DDBJ whole genome shotgun (WGS) entry which is preliminary data.</text>
</comment>
<dbReference type="EMBL" id="JBHSMC010000020">
    <property type="protein sequence ID" value="MFC5465989.1"/>
    <property type="molecule type" value="Genomic_DNA"/>
</dbReference>
<protein>
    <submittedName>
        <fullName evidence="3">CPBP family intramembrane glutamic endopeptidase</fullName>
        <ecNumber evidence="3">3.4.-.-</ecNumber>
    </submittedName>
</protein>
<keyword evidence="1" id="KW-0472">Membrane</keyword>
<feature type="transmembrane region" description="Helical" evidence="1">
    <location>
        <begin position="189"/>
        <end position="208"/>
    </location>
</feature>
<dbReference type="GO" id="GO:0016787">
    <property type="term" value="F:hydrolase activity"/>
    <property type="evidence" value="ECO:0007669"/>
    <property type="project" value="UniProtKB-KW"/>
</dbReference>
<keyword evidence="1" id="KW-0812">Transmembrane</keyword>
<organism evidence="3 4">
    <name type="scientific">Lederbergia graminis</name>
    <dbReference type="NCBI Taxonomy" id="735518"/>
    <lineage>
        <taxon>Bacteria</taxon>
        <taxon>Bacillati</taxon>
        <taxon>Bacillota</taxon>
        <taxon>Bacilli</taxon>
        <taxon>Bacillales</taxon>
        <taxon>Bacillaceae</taxon>
        <taxon>Lederbergia</taxon>
    </lineage>
</organism>
<keyword evidence="3" id="KW-0378">Hydrolase</keyword>
<dbReference type="PANTHER" id="PTHR36435:SF1">
    <property type="entry name" value="CAAX AMINO TERMINAL PROTEASE FAMILY PROTEIN"/>
    <property type="match status" value="1"/>
</dbReference>
<dbReference type="InterPro" id="IPR003675">
    <property type="entry name" value="Rce1/LyrA-like_dom"/>
</dbReference>